<accession>A0AAQ4CUS7</accession>
<sequence length="380" mass="42931">MKKILILGGGIGGTIVANKLARKLLNEIIKGNVEIKVLDKKDYHVYQPSQLLVALGLEDYDQLMRSERVLLEPRIKFLSGNKGNVIKIDLPNHRVITEDGNIHEYDYLIISTGSHLAWDEIKGYREKALSVWDLNDVLKIRESLEKFKGGTIVINVSRLPIKCPVAPVELTLMVNDFLKQRGIREKSRIVYTYPAPSVFGIKQANDMFLEMFKERGIEVISPFIVDYIEGDSIVSQDGERIKFDLLLGVPPHKGVEVLKEIGDRRNWVSVDKYTLNVKGYDNVYAIGDTTDLPISKAGSVADFQSGPVSENIVHDILGMGSKVFYDGSVFCFCVGGIGTSSYIRYNYNFVLPVPKPTTTIWWMKLMYNRMYWSLTARAVI</sequence>
<gene>
    <name evidence="2" type="ORF">SACC_25750</name>
</gene>
<dbReference type="SUPFAM" id="SSF51905">
    <property type="entry name" value="FAD/NAD(P)-binding domain"/>
    <property type="match status" value="2"/>
</dbReference>
<keyword evidence="3" id="KW-1185">Reference proteome</keyword>
<dbReference type="Pfam" id="PF07992">
    <property type="entry name" value="Pyr_redox_2"/>
    <property type="match status" value="1"/>
</dbReference>
<name>A0AAQ4CUS7_9CREN</name>
<proteinExistence type="predicted"/>
<evidence type="ECO:0000259" key="1">
    <source>
        <dbReference type="Pfam" id="PF07992"/>
    </source>
</evidence>
<dbReference type="InterPro" id="IPR036188">
    <property type="entry name" value="FAD/NAD-bd_sf"/>
</dbReference>
<dbReference type="PANTHER" id="PTHR43755:SF1">
    <property type="entry name" value="FAD-DEPENDENT PYRIDINE NUCLEOTIDE-DISULPHIDE OXIDOREDUCTASE"/>
    <property type="match status" value="1"/>
</dbReference>
<dbReference type="Proteomes" id="UP001319921">
    <property type="component" value="Chromosome"/>
</dbReference>
<protein>
    <submittedName>
        <fullName evidence="2">Pyridine nucleotide-disulfide oxidoreductase</fullName>
    </submittedName>
</protein>
<feature type="domain" description="FAD/NAD(P)-binding" evidence="1">
    <location>
        <begin position="3"/>
        <end position="290"/>
    </location>
</feature>
<reference evidence="2 3" key="1">
    <citation type="journal article" date="2022" name="Microbiol. Resour. Announc.">
        <title>Complete Genome Sequence of the Hyperthermophilic and Acidophilic Archaeon Saccharolobus caldissimus Strain HS-3T.</title>
        <authorList>
            <person name="Sakai H.D."/>
            <person name="Kurosawa N."/>
        </authorList>
    </citation>
    <scope>NUCLEOTIDE SEQUENCE [LARGE SCALE GENOMIC DNA]</scope>
    <source>
        <strain evidence="2 3">JCM32116</strain>
    </source>
</reference>
<dbReference type="GO" id="GO:0016491">
    <property type="term" value="F:oxidoreductase activity"/>
    <property type="evidence" value="ECO:0007669"/>
    <property type="project" value="InterPro"/>
</dbReference>
<dbReference type="PANTHER" id="PTHR43755">
    <property type="match status" value="1"/>
</dbReference>
<dbReference type="EMBL" id="AP025226">
    <property type="protein sequence ID" value="BDB99558.1"/>
    <property type="molecule type" value="Genomic_DNA"/>
</dbReference>
<dbReference type="Gene3D" id="3.50.50.60">
    <property type="entry name" value="FAD/NAD(P)-binding domain"/>
    <property type="match status" value="2"/>
</dbReference>
<dbReference type="AlphaFoldDB" id="A0AAQ4CUS7"/>
<organism evidence="2 3">
    <name type="scientific">Saccharolobus caldissimus</name>
    <dbReference type="NCBI Taxonomy" id="1702097"/>
    <lineage>
        <taxon>Archaea</taxon>
        <taxon>Thermoproteota</taxon>
        <taxon>Thermoprotei</taxon>
        <taxon>Sulfolobales</taxon>
        <taxon>Sulfolobaceae</taxon>
        <taxon>Saccharolobus</taxon>
    </lineage>
</organism>
<evidence type="ECO:0000313" key="2">
    <source>
        <dbReference type="EMBL" id="BDB99558.1"/>
    </source>
</evidence>
<evidence type="ECO:0000313" key="3">
    <source>
        <dbReference type="Proteomes" id="UP001319921"/>
    </source>
</evidence>
<dbReference type="InterPro" id="IPR052541">
    <property type="entry name" value="SQRD"/>
</dbReference>
<dbReference type="InterPro" id="IPR023753">
    <property type="entry name" value="FAD/NAD-binding_dom"/>
</dbReference>
<dbReference type="KEGG" id="scas:SACC_25750"/>